<evidence type="ECO:0000313" key="2">
    <source>
        <dbReference type="Proteomes" id="UP000257109"/>
    </source>
</evidence>
<evidence type="ECO:0000313" key="1">
    <source>
        <dbReference type="EMBL" id="RDX73966.1"/>
    </source>
</evidence>
<keyword evidence="2" id="KW-1185">Reference proteome</keyword>
<comment type="caution">
    <text evidence="1">The sequence shown here is derived from an EMBL/GenBank/DDBJ whole genome shotgun (WGS) entry which is preliminary data.</text>
</comment>
<name>A0A371F6P5_MUCPR</name>
<proteinExistence type="predicted"/>
<dbReference type="Proteomes" id="UP000257109">
    <property type="component" value="Unassembled WGS sequence"/>
</dbReference>
<evidence type="ECO:0008006" key="3">
    <source>
        <dbReference type="Google" id="ProtNLM"/>
    </source>
</evidence>
<feature type="non-terminal residue" evidence="1">
    <location>
        <position position="1"/>
    </location>
</feature>
<sequence>VQTLPRHLEGVAMQWFADLPSKITHTLNELAMMFGLRGEQFSDSLALRRPSSMGEIRARAEKHIEAKENQVDQIQAKRTPQHSRARVTTHILQRRITNRWDEHRSFEKSTTHNYSTSHHLLAEGWGH</sequence>
<protein>
    <recommendedName>
        <fullName evidence="3">Retrotransposon gag domain-containing protein</fullName>
    </recommendedName>
</protein>
<dbReference type="AlphaFoldDB" id="A0A371F6P5"/>
<organism evidence="1 2">
    <name type="scientific">Mucuna pruriens</name>
    <name type="common">Velvet bean</name>
    <name type="synonym">Dolichos pruriens</name>
    <dbReference type="NCBI Taxonomy" id="157652"/>
    <lineage>
        <taxon>Eukaryota</taxon>
        <taxon>Viridiplantae</taxon>
        <taxon>Streptophyta</taxon>
        <taxon>Embryophyta</taxon>
        <taxon>Tracheophyta</taxon>
        <taxon>Spermatophyta</taxon>
        <taxon>Magnoliopsida</taxon>
        <taxon>eudicotyledons</taxon>
        <taxon>Gunneridae</taxon>
        <taxon>Pentapetalae</taxon>
        <taxon>rosids</taxon>
        <taxon>fabids</taxon>
        <taxon>Fabales</taxon>
        <taxon>Fabaceae</taxon>
        <taxon>Papilionoideae</taxon>
        <taxon>50 kb inversion clade</taxon>
        <taxon>NPAAA clade</taxon>
        <taxon>indigoferoid/millettioid clade</taxon>
        <taxon>Phaseoleae</taxon>
        <taxon>Mucuna</taxon>
    </lineage>
</organism>
<dbReference type="EMBL" id="QJKJ01010339">
    <property type="protein sequence ID" value="RDX73966.1"/>
    <property type="molecule type" value="Genomic_DNA"/>
</dbReference>
<gene>
    <name evidence="1" type="ORF">CR513_46346</name>
</gene>
<reference evidence="1" key="1">
    <citation type="submission" date="2018-05" db="EMBL/GenBank/DDBJ databases">
        <title>Draft genome of Mucuna pruriens seed.</title>
        <authorList>
            <person name="Nnadi N.E."/>
            <person name="Vos R."/>
            <person name="Hasami M.H."/>
            <person name="Devisetty U.K."/>
            <person name="Aguiy J.C."/>
        </authorList>
    </citation>
    <scope>NUCLEOTIDE SEQUENCE [LARGE SCALE GENOMIC DNA]</scope>
    <source>
        <strain evidence="1">JCA_2017</strain>
    </source>
</reference>
<accession>A0A371F6P5</accession>
<dbReference type="OrthoDB" id="1434155at2759"/>